<dbReference type="Gene3D" id="3.40.50.2300">
    <property type="match status" value="1"/>
</dbReference>
<evidence type="ECO:0000313" key="5">
    <source>
        <dbReference type="EMBL" id="MEA5402934.1"/>
    </source>
</evidence>
<sequence>MSIVSILIVEDEAIVALELQESLEQEGFKVVAIADNGREALEILKGEEIDLILLDIHIKGDWDGIETAIHLNTYKKVPFIYVTAYADNSTFERAKATMPSAYLIKPFRINDLRKAIELAMYHFSQKQPPILDTHEKAVAKKEPIEQEGILHFNNAIFIKQNYKYTKVVFSDIQYLKADGNYTYIQTIDKKHVIKNSLQNVIDLFNTEKFIRVHRSYAINVNYLTAFNENMIQLGEEEIPLGRNYKDVFLQLFKLL</sequence>
<dbReference type="SMART" id="SM00850">
    <property type="entry name" value="LytTR"/>
    <property type="match status" value="1"/>
</dbReference>
<evidence type="ECO:0000313" key="6">
    <source>
        <dbReference type="Proteomes" id="UP001303899"/>
    </source>
</evidence>
<dbReference type="Proteomes" id="UP001303899">
    <property type="component" value="Unassembled WGS sequence"/>
</dbReference>
<evidence type="ECO:0000256" key="2">
    <source>
        <dbReference type="PROSITE-ProRule" id="PRU00169"/>
    </source>
</evidence>
<proteinExistence type="predicted"/>
<feature type="modified residue" description="4-aspartylphosphate" evidence="2">
    <location>
        <position position="55"/>
    </location>
</feature>
<gene>
    <name evidence="5" type="ORF">VB776_08415</name>
</gene>
<dbReference type="PROSITE" id="PS50110">
    <property type="entry name" value="RESPONSE_REGULATORY"/>
    <property type="match status" value="1"/>
</dbReference>
<dbReference type="SMART" id="SM00448">
    <property type="entry name" value="REC"/>
    <property type="match status" value="1"/>
</dbReference>
<dbReference type="InterPro" id="IPR007492">
    <property type="entry name" value="LytTR_DNA-bd_dom"/>
</dbReference>
<dbReference type="PANTHER" id="PTHR44591:SF3">
    <property type="entry name" value="RESPONSE REGULATORY DOMAIN-CONTAINING PROTEIN"/>
    <property type="match status" value="1"/>
</dbReference>
<dbReference type="EMBL" id="JAYGIL010000008">
    <property type="protein sequence ID" value="MEA5402934.1"/>
    <property type="molecule type" value="Genomic_DNA"/>
</dbReference>
<feature type="domain" description="HTH LytTR-type" evidence="4">
    <location>
        <begin position="170"/>
        <end position="223"/>
    </location>
</feature>
<keyword evidence="6" id="KW-1185">Reference proteome</keyword>
<dbReference type="InterPro" id="IPR001789">
    <property type="entry name" value="Sig_transdc_resp-reg_receiver"/>
</dbReference>
<dbReference type="Pfam" id="PF04397">
    <property type="entry name" value="LytTR"/>
    <property type="match status" value="1"/>
</dbReference>
<feature type="domain" description="Response regulatory" evidence="3">
    <location>
        <begin position="5"/>
        <end position="120"/>
    </location>
</feature>
<protein>
    <submittedName>
        <fullName evidence="5">Response regulator</fullName>
    </submittedName>
</protein>
<keyword evidence="1 2" id="KW-0597">Phosphoprotein</keyword>
<dbReference type="RefSeq" id="WP_323327970.1">
    <property type="nucleotide sequence ID" value="NZ_JAYGIL010000008.1"/>
</dbReference>
<dbReference type="PANTHER" id="PTHR44591">
    <property type="entry name" value="STRESS RESPONSE REGULATOR PROTEIN 1"/>
    <property type="match status" value="1"/>
</dbReference>
<accession>A0ABU5S360</accession>
<dbReference type="Gene3D" id="2.40.50.1020">
    <property type="entry name" value="LytTr DNA-binding domain"/>
    <property type="match status" value="1"/>
</dbReference>
<dbReference type="Pfam" id="PF00072">
    <property type="entry name" value="Response_reg"/>
    <property type="match status" value="1"/>
</dbReference>
<evidence type="ECO:0000256" key="1">
    <source>
        <dbReference type="ARBA" id="ARBA00022553"/>
    </source>
</evidence>
<dbReference type="InterPro" id="IPR011006">
    <property type="entry name" value="CheY-like_superfamily"/>
</dbReference>
<dbReference type="SUPFAM" id="SSF52172">
    <property type="entry name" value="CheY-like"/>
    <property type="match status" value="1"/>
</dbReference>
<name>A0ABU5S360_9BACT</name>
<organism evidence="5 6">
    <name type="scientific">Arcicella gelida</name>
    <dbReference type="NCBI Taxonomy" id="2984195"/>
    <lineage>
        <taxon>Bacteria</taxon>
        <taxon>Pseudomonadati</taxon>
        <taxon>Bacteroidota</taxon>
        <taxon>Cytophagia</taxon>
        <taxon>Cytophagales</taxon>
        <taxon>Flectobacillaceae</taxon>
        <taxon>Arcicella</taxon>
    </lineage>
</organism>
<reference evidence="5 6" key="1">
    <citation type="submission" date="2023-12" db="EMBL/GenBank/DDBJ databases">
        <title>Novel species of the genus Arcicella isolated from rivers.</title>
        <authorList>
            <person name="Lu H."/>
        </authorList>
    </citation>
    <scope>NUCLEOTIDE SEQUENCE [LARGE SCALE GENOMIC DNA]</scope>
    <source>
        <strain evidence="5 6">DC2W</strain>
    </source>
</reference>
<dbReference type="InterPro" id="IPR050595">
    <property type="entry name" value="Bact_response_regulator"/>
</dbReference>
<evidence type="ECO:0000259" key="3">
    <source>
        <dbReference type="PROSITE" id="PS50110"/>
    </source>
</evidence>
<dbReference type="CDD" id="cd17534">
    <property type="entry name" value="REC_DC-like"/>
    <property type="match status" value="1"/>
</dbReference>
<comment type="caution">
    <text evidence="5">The sequence shown here is derived from an EMBL/GenBank/DDBJ whole genome shotgun (WGS) entry which is preliminary data.</text>
</comment>
<evidence type="ECO:0000259" key="4">
    <source>
        <dbReference type="PROSITE" id="PS50930"/>
    </source>
</evidence>
<dbReference type="PROSITE" id="PS50930">
    <property type="entry name" value="HTH_LYTTR"/>
    <property type="match status" value="1"/>
</dbReference>